<evidence type="ECO:0000256" key="13">
    <source>
        <dbReference type="ARBA" id="ARBA00023125"/>
    </source>
</evidence>
<keyword evidence="1" id="KW-0645">Protease</keyword>
<dbReference type="CDD" id="cd09274">
    <property type="entry name" value="RNase_HI_RT_Ty3"/>
    <property type="match status" value="1"/>
</dbReference>
<dbReference type="GO" id="GO:0006508">
    <property type="term" value="P:proteolysis"/>
    <property type="evidence" value="ECO:0007669"/>
    <property type="project" value="UniProtKB-KW"/>
</dbReference>
<dbReference type="InterPro" id="IPR001584">
    <property type="entry name" value="Integrase_cat-core"/>
</dbReference>
<keyword evidence="8" id="KW-0378">Hydrolase</keyword>
<feature type="domain" description="Integrase catalytic" evidence="16">
    <location>
        <begin position="508"/>
        <end position="671"/>
    </location>
</feature>
<dbReference type="Pfam" id="PF17917">
    <property type="entry name" value="RT_RNaseH"/>
    <property type="match status" value="1"/>
</dbReference>
<dbReference type="Pfam" id="PF17921">
    <property type="entry name" value="Integrase_H2C2"/>
    <property type="match status" value="1"/>
</dbReference>
<dbReference type="InterPro" id="IPR012337">
    <property type="entry name" value="RNaseH-like_sf"/>
</dbReference>
<gene>
    <name evidence="17" type="ORF">Pfra01_001921200</name>
</gene>
<evidence type="ECO:0000256" key="15">
    <source>
        <dbReference type="SAM" id="MobiDB-lite"/>
    </source>
</evidence>
<organism evidence="17 18">
    <name type="scientific">Phytophthora fragariaefolia</name>
    <dbReference type="NCBI Taxonomy" id="1490495"/>
    <lineage>
        <taxon>Eukaryota</taxon>
        <taxon>Sar</taxon>
        <taxon>Stramenopiles</taxon>
        <taxon>Oomycota</taxon>
        <taxon>Peronosporomycetes</taxon>
        <taxon>Peronosporales</taxon>
        <taxon>Peronosporaceae</taxon>
        <taxon>Phytophthora</taxon>
    </lineage>
</organism>
<keyword evidence="4" id="KW-0540">Nuclease</keyword>
<dbReference type="Gene3D" id="3.30.70.270">
    <property type="match status" value="1"/>
</dbReference>
<dbReference type="InterPro" id="IPR036397">
    <property type="entry name" value="RNaseH_sf"/>
</dbReference>
<evidence type="ECO:0000256" key="2">
    <source>
        <dbReference type="ARBA" id="ARBA00022679"/>
    </source>
</evidence>
<feature type="compositionally biased region" description="Basic and acidic residues" evidence="15">
    <location>
        <begin position="911"/>
        <end position="921"/>
    </location>
</feature>
<dbReference type="GO" id="GO:0003887">
    <property type="term" value="F:DNA-directed DNA polymerase activity"/>
    <property type="evidence" value="ECO:0007669"/>
    <property type="project" value="UniProtKB-KW"/>
</dbReference>
<proteinExistence type="predicted"/>
<evidence type="ECO:0000256" key="3">
    <source>
        <dbReference type="ARBA" id="ARBA00022695"/>
    </source>
</evidence>
<dbReference type="GO" id="GO:0015074">
    <property type="term" value="P:DNA integration"/>
    <property type="evidence" value="ECO:0007669"/>
    <property type="project" value="UniProtKB-KW"/>
</dbReference>
<dbReference type="InterPro" id="IPR056924">
    <property type="entry name" value="SH3_Tf2-1"/>
</dbReference>
<dbReference type="GO" id="GO:0003964">
    <property type="term" value="F:RNA-directed DNA polymerase activity"/>
    <property type="evidence" value="ECO:0007669"/>
    <property type="project" value="UniProtKB-KW"/>
</dbReference>
<evidence type="ECO:0000256" key="8">
    <source>
        <dbReference type="ARBA" id="ARBA00022801"/>
    </source>
</evidence>
<keyword evidence="9" id="KW-0460">Magnesium</keyword>
<dbReference type="InterPro" id="IPR043128">
    <property type="entry name" value="Rev_trsase/Diguanyl_cyclase"/>
</dbReference>
<keyword evidence="3" id="KW-0548">Nucleotidyltransferase</keyword>
<evidence type="ECO:0000259" key="16">
    <source>
        <dbReference type="PROSITE" id="PS50994"/>
    </source>
</evidence>
<comment type="caution">
    <text evidence="17">The sequence shown here is derived from an EMBL/GenBank/DDBJ whole genome shotgun (WGS) entry which is preliminary data.</text>
</comment>
<evidence type="ECO:0000256" key="6">
    <source>
        <dbReference type="ARBA" id="ARBA00022750"/>
    </source>
</evidence>
<keyword evidence="10" id="KW-0229">DNA integration</keyword>
<keyword evidence="12" id="KW-0239">DNA-directed DNA polymerase</keyword>
<keyword evidence="11" id="KW-0695">RNA-directed DNA polymerase</keyword>
<reference evidence="17" key="1">
    <citation type="submission" date="2023-04" db="EMBL/GenBank/DDBJ databases">
        <title>Phytophthora fragariaefolia NBRC 109709.</title>
        <authorList>
            <person name="Ichikawa N."/>
            <person name="Sato H."/>
            <person name="Tonouchi N."/>
        </authorList>
    </citation>
    <scope>NUCLEOTIDE SEQUENCE</scope>
    <source>
        <strain evidence="17">NBRC 109709</strain>
    </source>
</reference>
<dbReference type="GO" id="GO:0004519">
    <property type="term" value="F:endonuclease activity"/>
    <property type="evidence" value="ECO:0007669"/>
    <property type="project" value="UniProtKB-KW"/>
</dbReference>
<dbReference type="OrthoDB" id="5832112at2759"/>
<dbReference type="GO" id="GO:0046872">
    <property type="term" value="F:metal ion binding"/>
    <property type="evidence" value="ECO:0007669"/>
    <property type="project" value="UniProtKB-KW"/>
</dbReference>
<dbReference type="InterPro" id="IPR043502">
    <property type="entry name" value="DNA/RNA_pol_sf"/>
</dbReference>
<evidence type="ECO:0000256" key="7">
    <source>
        <dbReference type="ARBA" id="ARBA00022759"/>
    </source>
</evidence>
<dbReference type="SUPFAM" id="SSF53098">
    <property type="entry name" value="Ribonuclease H-like"/>
    <property type="match status" value="1"/>
</dbReference>
<dbReference type="InterPro" id="IPR041373">
    <property type="entry name" value="RT_RNaseH"/>
</dbReference>
<evidence type="ECO:0000256" key="1">
    <source>
        <dbReference type="ARBA" id="ARBA00022670"/>
    </source>
</evidence>
<evidence type="ECO:0000256" key="9">
    <source>
        <dbReference type="ARBA" id="ARBA00022842"/>
    </source>
</evidence>
<keyword evidence="2" id="KW-0808">Transferase</keyword>
<keyword evidence="5" id="KW-0479">Metal-binding</keyword>
<evidence type="ECO:0000313" key="17">
    <source>
        <dbReference type="EMBL" id="GMF49040.1"/>
    </source>
</evidence>
<dbReference type="GO" id="GO:0006310">
    <property type="term" value="P:DNA recombination"/>
    <property type="evidence" value="ECO:0007669"/>
    <property type="project" value="UniProtKB-KW"/>
</dbReference>
<evidence type="ECO:0000256" key="5">
    <source>
        <dbReference type="ARBA" id="ARBA00022723"/>
    </source>
</evidence>
<dbReference type="GO" id="GO:0003677">
    <property type="term" value="F:DNA binding"/>
    <property type="evidence" value="ECO:0007669"/>
    <property type="project" value="UniProtKB-KW"/>
</dbReference>
<dbReference type="SUPFAM" id="SSF56672">
    <property type="entry name" value="DNA/RNA polymerases"/>
    <property type="match status" value="1"/>
</dbReference>
<keyword evidence="18" id="KW-1185">Reference proteome</keyword>
<keyword evidence="6" id="KW-0064">Aspartyl protease</keyword>
<protein>
    <submittedName>
        <fullName evidence="17">Unnamed protein product</fullName>
    </submittedName>
</protein>
<dbReference type="EMBL" id="BSXT01002463">
    <property type="protein sequence ID" value="GMF49040.1"/>
    <property type="molecule type" value="Genomic_DNA"/>
</dbReference>
<evidence type="ECO:0000256" key="10">
    <source>
        <dbReference type="ARBA" id="ARBA00022908"/>
    </source>
</evidence>
<keyword evidence="7" id="KW-0255">Endonuclease</keyword>
<keyword evidence="14" id="KW-0233">DNA recombination</keyword>
<evidence type="ECO:0000256" key="14">
    <source>
        <dbReference type="ARBA" id="ARBA00023172"/>
    </source>
</evidence>
<evidence type="ECO:0000256" key="4">
    <source>
        <dbReference type="ARBA" id="ARBA00022722"/>
    </source>
</evidence>
<dbReference type="PANTHER" id="PTHR37984">
    <property type="entry name" value="PROTEIN CBG26694"/>
    <property type="match status" value="1"/>
</dbReference>
<dbReference type="InterPro" id="IPR041588">
    <property type="entry name" value="Integrase_H2C2"/>
</dbReference>
<evidence type="ECO:0000313" key="18">
    <source>
        <dbReference type="Proteomes" id="UP001165121"/>
    </source>
</evidence>
<feature type="region of interest" description="Disordered" evidence="15">
    <location>
        <begin position="1"/>
        <end position="34"/>
    </location>
</feature>
<feature type="compositionally biased region" description="Polar residues" evidence="15">
    <location>
        <begin position="1007"/>
        <end position="1019"/>
    </location>
</feature>
<sequence length="1019" mass="114249">MADDARDEASSDVVTQGDSEPKAKAPQARSSDGHYHVFDSETCLRVKADAVQLKALPEVAELLNLEEMSLDDFLAALKAGEIVEMVLLRLEPNPEEVNSPSVMDEDILEDFRKQRASRLGSEILKNPKDPVYPLMKEFEDVVSKDPPYQLPPDRGIRHEIDLVPGTKSQKDLRKWLGLANYLHTYSAGYAGLAKPLSDLLKKDTDWRSERQRQEAFDNIKASLQRAPILPLPDELKPFSVVCDASYYAVDCALLQSDEDGHERVISFQFRQLKAAERNYPVHDKELLAMKYALAKFRVHLLGFRPFVVYTDHASLRTATNSPHLSQRMARWPSFFAEYNFRVEYKPGKLNVLVDALSRRPDYELAHISRVTTDLYDRIRLAYRDDESFASLARFFAAGEDAKVKWLSPRQRSRPHRFEWADGLLHYRVELGDPPRVVVPNDEDLKFDILQEAHDAPSGGHLGLEKTFLSVSQTFWCPHQYKWVAWYVKTRETCQRVKPFGHASAPWQSLTVPFDCWKSMSLDFVFGHPVDDHGNNGILVFVCRLSKMVHLAPVLDTGTGEQAARLFVDCVFRHHGLPETIVSDRDPRCTAAFWKTLFRLLETKLSMSTADHPETDGQTERVNRVLEDTVRSVCAEAPRTWSDMLPMVEFALNNAVHASTGFTPFYLNGLLSDVRPASLRKQLSTYVDNRLNVISRVRDAMAQAQDRQKEYSDRNGRGNLNVFNMGELVLLDTRNLPLDTVSSVGSNKLMHRFIGAFAVLRRHVNAYTIDLPKSMKTHPAFYVGRLKRYHDPQGQSAPDDPSQGQEEVIESLQNQRESQTPLGVPRKPVQARGKRVGSPAGRMTKVRAIGVPQQGLHKPGGPSVAHHTSESRTTVGSRAAGSHGARPVQIGGGKPPGEVSTLRQRPLGGQHGHGDHGSHDEGSGPQCGGPPEPPASRTGRQLDRQGHGPTQSRLRKGDHGRDASLPVAMQPLGRRSSTEIKNPQPLSETRSPCVRGRRRLTESENESVRSLSTDSYSLKP</sequence>
<dbReference type="Proteomes" id="UP001165121">
    <property type="component" value="Unassembled WGS sequence"/>
</dbReference>
<feature type="compositionally biased region" description="Polar residues" evidence="15">
    <location>
        <begin position="978"/>
        <end position="989"/>
    </location>
</feature>
<evidence type="ECO:0000256" key="12">
    <source>
        <dbReference type="ARBA" id="ARBA00022932"/>
    </source>
</evidence>
<dbReference type="Gene3D" id="3.30.420.10">
    <property type="entry name" value="Ribonuclease H-like superfamily/Ribonuclease H"/>
    <property type="match status" value="1"/>
</dbReference>
<dbReference type="Pfam" id="PF24626">
    <property type="entry name" value="SH3_Tf2-1"/>
    <property type="match status" value="1"/>
</dbReference>
<name>A0A9W6Y0R9_9STRA</name>
<feature type="region of interest" description="Disordered" evidence="15">
    <location>
        <begin position="789"/>
        <end position="1019"/>
    </location>
</feature>
<keyword evidence="13" id="KW-0238">DNA-binding</keyword>
<dbReference type="PANTHER" id="PTHR37984:SF5">
    <property type="entry name" value="PROTEIN NYNRIN-LIKE"/>
    <property type="match status" value="1"/>
</dbReference>
<dbReference type="InterPro" id="IPR050951">
    <property type="entry name" value="Retrovirus_Pol_polyprotein"/>
</dbReference>
<dbReference type="GO" id="GO:0004190">
    <property type="term" value="F:aspartic-type endopeptidase activity"/>
    <property type="evidence" value="ECO:0007669"/>
    <property type="project" value="UniProtKB-KW"/>
</dbReference>
<dbReference type="PROSITE" id="PS50994">
    <property type="entry name" value="INTEGRASE"/>
    <property type="match status" value="1"/>
</dbReference>
<dbReference type="Gene3D" id="1.10.340.70">
    <property type="match status" value="1"/>
</dbReference>
<evidence type="ECO:0000256" key="11">
    <source>
        <dbReference type="ARBA" id="ARBA00022918"/>
    </source>
</evidence>
<accession>A0A9W6Y0R9</accession>
<dbReference type="AlphaFoldDB" id="A0A9W6Y0R9"/>
<feature type="compositionally biased region" description="Polar residues" evidence="15">
    <location>
        <begin position="810"/>
        <end position="820"/>
    </location>
</feature>